<reference evidence="1 2" key="1">
    <citation type="journal article" date="2015" name="Genome Announc.">
        <title>Complete Genome Sequence of the Novel Leech Symbiont Mucinivorans hirudinis M3T.</title>
        <authorList>
            <person name="Nelson M.C."/>
            <person name="Bomar L."/>
            <person name="Graf J."/>
        </authorList>
    </citation>
    <scope>NUCLEOTIDE SEQUENCE [LARGE SCALE GENOMIC DNA]</scope>
    <source>
        <strain evidence="2">M3</strain>
    </source>
</reference>
<protein>
    <submittedName>
        <fullName evidence="1">Uncharacterized protein</fullName>
    </submittedName>
</protein>
<proteinExistence type="predicted"/>
<dbReference type="AlphaFoldDB" id="A0A060R9Q0"/>
<name>A0A060R9Q0_9BACT</name>
<accession>A0A060R9Q0</accession>
<keyword evidence="2" id="KW-1185">Reference proteome</keyword>
<sequence>MKTRFRNLCVELGFSYHKLEDGILLLNYLNKTKEPIEVQKIAVEYGGDVLRIYPLLFDLSRSGAIKVTDRGQLGEIRKCKINLKYFNSIPLVAAFVELVP</sequence>
<dbReference type="KEGG" id="rbc:BN938_2245"/>
<organism evidence="1 2">
    <name type="scientific">Mucinivorans hirudinis</name>
    <dbReference type="NCBI Taxonomy" id="1433126"/>
    <lineage>
        <taxon>Bacteria</taxon>
        <taxon>Pseudomonadati</taxon>
        <taxon>Bacteroidota</taxon>
        <taxon>Bacteroidia</taxon>
        <taxon>Bacteroidales</taxon>
        <taxon>Rikenellaceae</taxon>
        <taxon>Mucinivorans</taxon>
    </lineage>
</organism>
<evidence type="ECO:0000313" key="2">
    <source>
        <dbReference type="Proteomes" id="UP000027616"/>
    </source>
</evidence>
<dbReference type="OrthoDB" id="1030059at2"/>
<gene>
    <name evidence="1" type="ORF">BN938_2245</name>
</gene>
<dbReference type="Proteomes" id="UP000027616">
    <property type="component" value="Chromosome I"/>
</dbReference>
<evidence type="ECO:0000313" key="1">
    <source>
        <dbReference type="EMBL" id="CDN32317.1"/>
    </source>
</evidence>
<dbReference type="EMBL" id="HG934468">
    <property type="protein sequence ID" value="CDN32317.1"/>
    <property type="molecule type" value="Genomic_DNA"/>
</dbReference>
<dbReference type="HOGENOM" id="CLU_2302711_0_0_10"/>